<dbReference type="Proteomes" id="UP000694251">
    <property type="component" value="Chromosome 1"/>
</dbReference>
<keyword evidence="6" id="KW-1185">Reference proteome</keyword>
<dbReference type="InterPro" id="IPR001841">
    <property type="entry name" value="Znf_RING"/>
</dbReference>
<dbReference type="GO" id="GO:0005634">
    <property type="term" value="C:nucleus"/>
    <property type="evidence" value="ECO:0007669"/>
    <property type="project" value="UniProtKB-SubCell"/>
</dbReference>
<protein>
    <submittedName>
        <fullName evidence="5">NAC domain</fullName>
    </submittedName>
</protein>
<evidence type="ECO:0000313" key="6">
    <source>
        <dbReference type="Proteomes" id="UP000694251"/>
    </source>
</evidence>
<dbReference type="Pfam" id="PF02365">
    <property type="entry name" value="NAM"/>
    <property type="match status" value="2"/>
</dbReference>
<dbReference type="GO" id="GO:0003677">
    <property type="term" value="F:DNA binding"/>
    <property type="evidence" value="ECO:0007669"/>
    <property type="project" value="InterPro"/>
</dbReference>
<evidence type="ECO:0000256" key="1">
    <source>
        <dbReference type="ARBA" id="ARBA00004123"/>
    </source>
</evidence>
<evidence type="ECO:0000259" key="3">
    <source>
        <dbReference type="PROSITE" id="PS50089"/>
    </source>
</evidence>
<sequence length="789" mass="92320">MRGRIYFRHEIDRNPEVSEAGTINACVTMVTMDEPVRTFPITWLADYVMEDEGFSSREDINDLLMKEGFPLEPDLFMLTEIARKGIIEVTSSRDYSPEYALFLNLTFRDGISFDEIVEDDDTNIYIPYYCIPFRPASELAVRSLTKKIYYKTSSIVGDKCIICLEEFKEGARIVTLPCGHEFDDKCIVDWFATSSALNSRKVKVAWSEVCSPKQEGGLGLRSIAEANKVCVLKLIWRILSARRSLWVELVKKYLIRRGSFWLVKENTTCGSWIWKIFLKYRDTAKSFYRVEVRNGEASSFGFDRWSEMGCLYDRLGARGCIDLGSPMTATVGEVMAGARRRKYRVAILNQVENEIVKQKLIRSNETDVALWNGKHDHYRKEFHTKETWLQIRTAKPLMENYNGIWFKHSTPKYSLITWLVQKNRVATGDKLIKWNPQVWTKLAKGILHASFTANWTETLKLIHDNRLSKTKCFIVGIIDHCLFLEIEFDEFGFSFLGSEAKMSEVLTRGFRFRPADEEVTDYLMRKTQSPEFSCFIKTIDLYDKDPWVLGHVRDPCYNHYEWYYFVKKNPLGNEYLDKPRLNGFEHPRLKWDVLKQIHDALSSGQNVPPSVFTYGFRFHPTDQELLSLYLTPKAHSPDFSCFIRERELYAMEPWLLEHVRSPFYKDSEWYYFVRKCSSRREKLNLMFYLRGKKKTWRVNGVVTQIIDNDIEKNVLGTKTRYSFNLDVGRVHSRTGWKVEEFQLSSDPVWAVCRLTYLKNDSCVIDDRPILPGEEHPKLELQALKNLHEV</sequence>
<dbReference type="AlphaFoldDB" id="A0A8T2H3R3"/>
<dbReference type="PROSITE" id="PS50089">
    <property type="entry name" value="ZF_RING_2"/>
    <property type="match status" value="1"/>
</dbReference>
<feature type="domain" description="RING-type" evidence="3">
    <location>
        <begin position="160"/>
        <end position="210"/>
    </location>
</feature>
<dbReference type="GO" id="GO:0008270">
    <property type="term" value="F:zinc ion binding"/>
    <property type="evidence" value="ECO:0007669"/>
    <property type="project" value="UniProtKB-KW"/>
</dbReference>
<keyword evidence="2" id="KW-0862">Zinc</keyword>
<evidence type="ECO:0000256" key="2">
    <source>
        <dbReference type="PROSITE-ProRule" id="PRU00175"/>
    </source>
</evidence>
<organism evidence="5 6">
    <name type="scientific">Arabidopsis suecica</name>
    <name type="common">Swedish thale-cress</name>
    <name type="synonym">Cardaminopsis suecica</name>
    <dbReference type="NCBI Taxonomy" id="45249"/>
    <lineage>
        <taxon>Eukaryota</taxon>
        <taxon>Viridiplantae</taxon>
        <taxon>Streptophyta</taxon>
        <taxon>Embryophyta</taxon>
        <taxon>Tracheophyta</taxon>
        <taxon>Spermatophyta</taxon>
        <taxon>Magnoliopsida</taxon>
        <taxon>eudicotyledons</taxon>
        <taxon>Gunneridae</taxon>
        <taxon>Pentapetalae</taxon>
        <taxon>rosids</taxon>
        <taxon>malvids</taxon>
        <taxon>Brassicales</taxon>
        <taxon>Brassicaceae</taxon>
        <taxon>Camelineae</taxon>
        <taxon>Arabidopsis</taxon>
    </lineage>
</organism>
<dbReference type="SMART" id="SM00184">
    <property type="entry name" value="RING"/>
    <property type="match status" value="1"/>
</dbReference>
<dbReference type="OrthoDB" id="1112101at2759"/>
<evidence type="ECO:0000259" key="4">
    <source>
        <dbReference type="PROSITE" id="PS51005"/>
    </source>
</evidence>
<accession>A0A8T2H3R3</accession>
<gene>
    <name evidence="5" type="ORF">ISN44_As01g019430</name>
</gene>
<evidence type="ECO:0000313" key="5">
    <source>
        <dbReference type="EMBL" id="KAG7654809.1"/>
    </source>
</evidence>
<reference evidence="5 6" key="1">
    <citation type="submission" date="2020-12" db="EMBL/GenBank/DDBJ databases">
        <title>Concerted genomic and epigenomic changes stabilize Arabidopsis allopolyploids.</title>
        <authorList>
            <person name="Chen Z."/>
        </authorList>
    </citation>
    <scope>NUCLEOTIDE SEQUENCE [LARGE SCALE GENOMIC DNA]</scope>
    <source>
        <strain evidence="5">As9502</strain>
        <tissue evidence="5">Leaf</tissue>
    </source>
</reference>
<dbReference type="Pfam" id="PF13966">
    <property type="entry name" value="zf-RVT"/>
    <property type="match status" value="1"/>
</dbReference>
<dbReference type="PROSITE" id="PS51005">
    <property type="entry name" value="NAC"/>
    <property type="match status" value="1"/>
</dbReference>
<dbReference type="InterPro" id="IPR003441">
    <property type="entry name" value="NAC-dom"/>
</dbReference>
<dbReference type="Pfam" id="PF13639">
    <property type="entry name" value="zf-RING_2"/>
    <property type="match status" value="1"/>
</dbReference>
<dbReference type="GO" id="GO:0006355">
    <property type="term" value="P:regulation of DNA-templated transcription"/>
    <property type="evidence" value="ECO:0007669"/>
    <property type="project" value="InterPro"/>
</dbReference>
<dbReference type="EMBL" id="JAEFBJ010000001">
    <property type="protein sequence ID" value="KAG7654809.1"/>
    <property type="molecule type" value="Genomic_DNA"/>
</dbReference>
<keyword evidence="2" id="KW-0479">Metal-binding</keyword>
<dbReference type="InterPro" id="IPR026960">
    <property type="entry name" value="RVT-Znf"/>
</dbReference>
<keyword evidence="2" id="KW-0863">Zinc-finger</keyword>
<proteinExistence type="predicted"/>
<comment type="caution">
    <text evidence="5">The sequence shown here is derived from an EMBL/GenBank/DDBJ whole genome shotgun (WGS) entry which is preliminary data.</text>
</comment>
<comment type="subcellular location">
    <subcellularLocation>
        <location evidence="1">Nucleus</location>
    </subcellularLocation>
</comment>
<feature type="domain" description="NAC" evidence="4">
    <location>
        <begin position="612"/>
        <end position="767"/>
    </location>
</feature>
<name>A0A8T2H3R3_ARASU</name>
<dbReference type="PANTHER" id="PTHR31989">
    <property type="entry name" value="NAC DOMAIN-CONTAINING PROTEIN 82-RELATED"/>
    <property type="match status" value="1"/>
</dbReference>